<name>A0A6A2ZRN8_HIBSY</name>
<feature type="transmembrane region" description="Helical" evidence="1">
    <location>
        <begin position="70"/>
        <end position="93"/>
    </location>
</feature>
<keyword evidence="3" id="KW-1185">Reference proteome</keyword>
<comment type="caution">
    <text evidence="2">The sequence shown here is derived from an EMBL/GenBank/DDBJ whole genome shotgun (WGS) entry which is preliminary data.</text>
</comment>
<organism evidence="2 3">
    <name type="scientific">Hibiscus syriacus</name>
    <name type="common">Rose of Sharon</name>
    <dbReference type="NCBI Taxonomy" id="106335"/>
    <lineage>
        <taxon>Eukaryota</taxon>
        <taxon>Viridiplantae</taxon>
        <taxon>Streptophyta</taxon>
        <taxon>Embryophyta</taxon>
        <taxon>Tracheophyta</taxon>
        <taxon>Spermatophyta</taxon>
        <taxon>Magnoliopsida</taxon>
        <taxon>eudicotyledons</taxon>
        <taxon>Gunneridae</taxon>
        <taxon>Pentapetalae</taxon>
        <taxon>rosids</taxon>
        <taxon>malvids</taxon>
        <taxon>Malvales</taxon>
        <taxon>Malvaceae</taxon>
        <taxon>Malvoideae</taxon>
        <taxon>Hibiscus</taxon>
    </lineage>
</organism>
<dbReference type="GO" id="GO:0016020">
    <property type="term" value="C:membrane"/>
    <property type="evidence" value="ECO:0007669"/>
    <property type="project" value="UniProtKB-SubCell"/>
</dbReference>
<keyword evidence="1" id="KW-0812">Transmembrane</keyword>
<dbReference type="PANTHER" id="PTHR12300">
    <property type="entry name" value="HVA22-LIKE PROTEINS"/>
    <property type="match status" value="1"/>
</dbReference>
<dbReference type="Pfam" id="PF03134">
    <property type="entry name" value="TB2_DP1_HVA22"/>
    <property type="match status" value="1"/>
</dbReference>
<protein>
    <recommendedName>
        <fullName evidence="1">HVA22-like protein</fullName>
    </recommendedName>
</protein>
<feature type="transmembrane region" description="Helical" evidence="1">
    <location>
        <begin position="14"/>
        <end position="32"/>
    </location>
</feature>
<evidence type="ECO:0000313" key="3">
    <source>
        <dbReference type="Proteomes" id="UP000436088"/>
    </source>
</evidence>
<comment type="similarity">
    <text evidence="1">Belongs to the DP1 family.</text>
</comment>
<reference evidence="2" key="1">
    <citation type="submission" date="2019-09" db="EMBL/GenBank/DDBJ databases">
        <title>Draft genome information of white flower Hibiscus syriacus.</title>
        <authorList>
            <person name="Kim Y.-M."/>
        </authorList>
    </citation>
    <scope>NUCLEOTIDE SEQUENCE [LARGE SCALE GENOMIC DNA]</scope>
    <source>
        <strain evidence="2">YM2019G1</strain>
    </source>
</reference>
<feature type="transmembrane region" description="Helical" evidence="1">
    <location>
        <begin position="44"/>
        <end position="64"/>
    </location>
</feature>
<proteinExistence type="inferred from homology"/>
<dbReference type="InterPro" id="IPR004345">
    <property type="entry name" value="TB2_DP1_HVA22"/>
</dbReference>
<dbReference type="AlphaFoldDB" id="A0A6A2ZRN8"/>
<sequence>MGVLAVIAKRLDAIVGPGVMLLYPLYASIRAIESPSVVDDQQWLTYWIIYSFITLFELSFWRILAWVPLWAYMKLLLCMWLVLPIFNGAAYVYENYIRKYIKLGGFGGSNYTEDQKKILQMISLDARKYVAEYVDKHGWPVFERIINEPVGPSLVLAGDHPPPPAQLRKKQRNIKIFTAITDCRGMLQV</sequence>
<gene>
    <name evidence="2" type="ORF">F3Y22_tig00110783pilonHSYRG00244</name>
</gene>
<evidence type="ECO:0000256" key="1">
    <source>
        <dbReference type="RuleBase" id="RU362006"/>
    </source>
</evidence>
<dbReference type="Proteomes" id="UP000436088">
    <property type="component" value="Unassembled WGS sequence"/>
</dbReference>
<accession>A0A6A2ZRN8</accession>
<dbReference type="EMBL" id="VEPZ02001110">
    <property type="protein sequence ID" value="KAE8694440.1"/>
    <property type="molecule type" value="Genomic_DNA"/>
</dbReference>
<evidence type="ECO:0000313" key="2">
    <source>
        <dbReference type="EMBL" id="KAE8694440.1"/>
    </source>
</evidence>
<dbReference type="PANTHER" id="PTHR12300:SF99">
    <property type="entry name" value="HVA22-LIKE PROTEIN F"/>
    <property type="match status" value="1"/>
</dbReference>
<keyword evidence="1" id="KW-0472">Membrane</keyword>
<comment type="subcellular location">
    <subcellularLocation>
        <location evidence="1">Membrane</location>
        <topology evidence="1">Multi-pass membrane protein</topology>
    </subcellularLocation>
</comment>
<keyword evidence="1" id="KW-1133">Transmembrane helix</keyword>